<proteinExistence type="inferred from homology"/>
<dbReference type="AlphaFoldDB" id="A0A5C3QBT2"/>
<evidence type="ECO:0000313" key="10">
    <source>
        <dbReference type="Proteomes" id="UP000305067"/>
    </source>
</evidence>
<dbReference type="PANTHER" id="PTHR10926">
    <property type="entry name" value="CELL CYCLE CONTROL PROTEIN 50"/>
    <property type="match status" value="1"/>
</dbReference>
<protein>
    <submittedName>
        <fullName evidence="9">Transcription regulator</fullName>
    </submittedName>
</protein>
<feature type="region of interest" description="Disordered" evidence="7">
    <location>
        <begin position="1"/>
        <end position="26"/>
    </location>
</feature>
<keyword evidence="5 6" id="KW-0472">Membrane</keyword>
<feature type="transmembrane region" description="Helical" evidence="8">
    <location>
        <begin position="350"/>
        <end position="371"/>
    </location>
</feature>
<comment type="similarity">
    <text evidence="2 6">Belongs to the CDC50/LEM3 family.</text>
</comment>
<dbReference type="Proteomes" id="UP000305067">
    <property type="component" value="Unassembled WGS sequence"/>
</dbReference>
<keyword evidence="10" id="KW-1185">Reference proteome</keyword>
<dbReference type="GO" id="GO:0005783">
    <property type="term" value="C:endoplasmic reticulum"/>
    <property type="evidence" value="ECO:0007669"/>
    <property type="project" value="TreeGrafter"/>
</dbReference>
<dbReference type="GO" id="GO:0005794">
    <property type="term" value="C:Golgi apparatus"/>
    <property type="evidence" value="ECO:0007669"/>
    <property type="project" value="TreeGrafter"/>
</dbReference>
<organism evidence="9 10">
    <name type="scientific">Pterulicium gracile</name>
    <dbReference type="NCBI Taxonomy" id="1884261"/>
    <lineage>
        <taxon>Eukaryota</taxon>
        <taxon>Fungi</taxon>
        <taxon>Dikarya</taxon>
        <taxon>Basidiomycota</taxon>
        <taxon>Agaricomycotina</taxon>
        <taxon>Agaricomycetes</taxon>
        <taxon>Agaricomycetidae</taxon>
        <taxon>Agaricales</taxon>
        <taxon>Pleurotineae</taxon>
        <taxon>Pterulaceae</taxon>
        <taxon>Pterulicium</taxon>
    </lineage>
</organism>
<sequence>MGLFNRKNKGKSEDGTSEKKAGWKRPANTAFKQQRLKAWQPILTPKTVLPTLFGISIVFAPIGALLIWGSGLVSEMTIDYTNCERQTSSSLDSPTFTRVPNYSYNLRASDSKASYEPPTFAYVNNTDREGFNETNQFQCLIQFDVPADFQAPVFLYYKLSNFYQNHRRYSKSLNSDQLKGDAKSADDLNDSDCKPLGSIDGKAVYPCGLIANSVFNDTFSILTTSDNSSTYTFSEKGIAWPGEARKYVDRAGSDYRLDQIVPPPNWKKRYPDGYTEENFPNLRSDEHFQNWMRTAGLPTFTKLWGRNDGEDLPRGRYSITIDMNFPVLPYKGTKSIVISTVSWIGGKNPFLGWAYVGASALFMLLAILGTIRHVVKPRRLGDMSLLSWNR</sequence>
<dbReference type="STRING" id="1884261.A0A5C3QBT2"/>
<evidence type="ECO:0000256" key="2">
    <source>
        <dbReference type="ARBA" id="ARBA00009457"/>
    </source>
</evidence>
<reference evidence="9 10" key="1">
    <citation type="journal article" date="2019" name="Nat. Ecol. Evol.">
        <title>Megaphylogeny resolves global patterns of mushroom evolution.</title>
        <authorList>
            <person name="Varga T."/>
            <person name="Krizsan K."/>
            <person name="Foldi C."/>
            <person name="Dima B."/>
            <person name="Sanchez-Garcia M."/>
            <person name="Sanchez-Ramirez S."/>
            <person name="Szollosi G.J."/>
            <person name="Szarkandi J.G."/>
            <person name="Papp V."/>
            <person name="Albert L."/>
            <person name="Andreopoulos W."/>
            <person name="Angelini C."/>
            <person name="Antonin V."/>
            <person name="Barry K.W."/>
            <person name="Bougher N.L."/>
            <person name="Buchanan P."/>
            <person name="Buyck B."/>
            <person name="Bense V."/>
            <person name="Catcheside P."/>
            <person name="Chovatia M."/>
            <person name="Cooper J."/>
            <person name="Damon W."/>
            <person name="Desjardin D."/>
            <person name="Finy P."/>
            <person name="Geml J."/>
            <person name="Haridas S."/>
            <person name="Hughes K."/>
            <person name="Justo A."/>
            <person name="Karasinski D."/>
            <person name="Kautmanova I."/>
            <person name="Kiss B."/>
            <person name="Kocsube S."/>
            <person name="Kotiranta H."/>
            <person name="LaButti K.M."/>
            <person name="Lechner B.E."/>
            <person name="Liimatainen K."/>
            <person name="Lipzen A."/>
            <person name="Lukacs Z."/>
            <person name="Mihaltcheva S."/>
            <person name="Morgado L.N."/>
            <person name="Niskanen T."/>
            <person name="Noordeloos M.E."/>
            <person name="Ohm R.A."/>
            <person name="Ortiz-Santana B."/>
            <person name="Ovrebo C."/>
            <person name="Racz N."/>
            <person name="Riley R."/>
            <person name="Savchenko A."/>
            <person name="Shiryaev A."/>
            <person name="Soop K."/>
            <person name="Spirin V."/>
            <person name="Szebenyi C."/>
            <person name="Tomsovsky M."/>
            <person name="Tulloss R.E."/>
            <person name="Uehling J."/>
            <person name="Grigoriev I.V."/>
            <person name="Vagvolgyi C."/>
            <person name="Papp T."/>
            <person name="Martin F.M."/>
            <person name="Miettinen O."/>
            <person name="Hibbett D.S."/>
            <person name="Nagy L.G."/>
        </authorList>
    </citation>
    <scope>NUCLEOTIDE SEQUENCE [LARGE SCALE GENOMIC DNA]</scope>
    <source>
        <strain evidence="9 10">CBS 309.79</strain>
    </source>
</reference>
<dbReference type="PANTHER" id="PTHR10926:SF0">
    <property type="entry name" value="CDC50, ISOFORM A"/>
    <property type="match status" value="1"/>
</dbReference>
<name>A0A5C3QBT2_9AGAR</name>
<evidence type="ECO:0000256" key="1">
    <source>
        <dbReference type="ARBA" id="ARBA00004141"/>
    </source>
</evidence>
<evidence type="ECO:0000313" key="9">
    <source>
        <dbReference type="EMBL" id="TFK99026.1"/>
    </source>
</evidence>
<evidence type="ECO:0000256" key="5">
    <source>
        <dbReference type="ARBA" id="ARBA00023136"/>
    </source>
</evidence>
<accession>A0A5C3QBT2</accession>
<evidence type="ECO:0000256" key="7">
    <source>
        <dbReference type="SAM" id="MobiDB-lite"/>
    </source>
</evidence>
<gene>
    <name evidence="9" type="ORF">BDV98DRAFT_572107</name>
</gene>
<evidence type="ECO:0000256" key="4">
    <source>
        <dbReference type="ARBA" id="ARBA00022989"/>
    </source>
</evidence>
<feature type="compositionally biased region" description="Basic and acidic residues" evidence="7">
    <location>
        <begin position="10"/>
        <end position="21"/>
    </location>
</feature>
<dbReference type="EMBL" id="ML178836">
    <property type="protein sequence ID" value="TFK99026.1"/>
    <property type="molecule type" value="Genomic_DNA"/>
</dbReference>
<dbReference type="GO" id="GO:0005886">
    <property type="term" value="C:plasma membrane"/>
    <property type="evidence" value="ECO:0007669"/>
    <property type="project" value="TreeGrafter"/>
</dbReference>
<evidence type="ECO:0000256" key="8">
    <source>
        <dbReference type="SAM" id="Phobius"/>
    </source>
</evidence>
<evidence type="ECO:0000256" key="6">
    <source>
        <dbReference type="PIRNR" id="PIRNR015840"/>
    </source>
</evidence>
<comment type="subcellular location">
    <subcellularLocation>
        <location evidence="1">Membrane</location>
        <topology evidence="1">Multi-pass membrane protein</topology>
    </subcellularLocation>
</comment>
<keyword evidence="3 8" id="KW-0812">Transmembrane</keyword>
<dbReference type="OrthoDB" id="340608at2759"/>
<keyword evidence="4 8" id="KW-1133">Transmembrane helix</keyword>
<feature type="transmembrane region" description="Helical" evidence="8">
    <location>
        <begin position="47"/>
        <end position="68"/>
    </location>
</feature>
<dbReference type="PIRSF" id="PIRSF015840">
    <property type="entry name" value="DUF284_TM_euk"/>
    <property type="match status" value="1"/>
</dbReference>
<dbReference type="InterPro" id="IPR005045">
    <property type="entry name" value="CDC50/LEM3_fam"/>
</dbReference>
<dbReference type="GO" id="GO:0045332">
    <property type="term" value="P:phospholipid translocation"/>
    <property type="evidence" value="ECO:0007669"/>
    <property type="project" value="UniProtKB-UniRule"/>
</dbReference>
<evidence type="ECO:0000256" key="3">
    <source>
        <dbReference type="ARBA" id="ARBA00022692"/>
    </source>
</evidence>
<dbReference type="Pfam" id="PF03381">
    <property type="entry name" value="CDC50"/>
    <property type="match status" value="1"/>
</dbReference>